<dbReference type="EMBL" id="CAKOGL010000001">
    <property type="protein sequence ID" value="CAH2083414.1"/>
    <property type="molecule type" value="Genomic_DNA"/>
</dbReference>
<evidence type="ECO:0000313" key="1">
    <source>
        <dbReference type="EMBL" id="CAH2083414.1"/>
    </source>
</evidence>
<name>A0AAU9TA41_EUPED</name>
<organism evidence="1 2">
    <name type="scientific">Euphydryas editha</name>
    <name type="common">Edith's checkerspot</name>
    <dbReference type="NCBI Taxonomy" id="104508"/>
    <lineage>
        <taxon>Eukaryota</taxon>
        <taxon>Metazoa</taxon>
        <taxon>Ecdysozoa</taxon>
        <taxon>Arthropoda</taxon>
        <taxon>Hexapoda</taxon>
        <taxon>Insecta</taxon>
        <taxon>Pterygota</taxon>
        <taxon>Neoptera</taxon>
        <taxon>Endopterygota</taxon>
        <taxon>Lepidoptera</taxon>
        <taxon>Glossata</taxon>
        <taxon>Ditrysia</taxon>
        <taxon>Papilionoidea</taxon>
        <taxon>Nymphalidae</taxon>
        <taxon>Nymphalinae</taxon>
        <taxon>Euphydryas</taxon>
    </lineage>
</organism>
<gene>
    <name evidence="1" type="ORF">EEDITHA_LOCUS119</name>
</gene>
<proteinExistence type="predicted"/>
<comment type="caution">
    <text evidence="1">The sequence shown here is derived from an EMBL/GenBank/DDBJ whole genome shotgun (WGS) entry which is preliminary data.</text>
</comment>
<dbReference type="AlphaFoldDB" id="A0AAU9TA41"/>
<sequence length="311" mass="36936">MHLLDDNSENVMENSFRNVITMNGSKYIFKRDFFWRTWREVKNESGYSSVICYKCQSFINETCVKCRTGGYWVIEEKPPKCPYEILSLKTEQESCVVNYTQYFKQFNSCPSSISLRDLQISCGNPVETKWQILKTYKKNFTERNTAVICQGRENCDILTLYSFLPDYISFRIINSTNNVFYSRIMKAGHKNYICINDCGIYDPKTKEITKIEKPLTVDLLKNVKKKRENSNLHKNYNKMNRIKNNMLLKNGLHYKEPKRKKIGDILKVKDTLFINNKRNEELATKSQCKKIEEQYLEIEEDDSYYYDFNEI</sequence>
<dbReference type="Proteomes" id="UP001153954">
    <property type="component" value="Unassembled WGS sequence"/>
</dbReference>
<reference evidence="1" key="1">
    <citation type="submission" date="2022-03" db="EMBL/GenBank/DDBJ databases">
        <authorList>
            <person name="Tunstrom K."/>
        </authorList>
    </citation>
    <scope>NUCLEOTIDE SEQUENCE</scope>
</reference>
<protein>
    <submittedName>
        <fullName evidence="1">Uncharacterized protein</fullName>
    </submittedName>
</protein>
<keyword evidence="2" id="KW-1185">Reference proteome</keyword>
<evidence type="ECO:0000313" key="2">
    <source>
        <dbReference type="Proteomes" id="UP001153954"/>
    </source>
</evidence>
<accession>A0AAU9TA41</accession>